<sequence length="211" mass="24287">MYYSRDLMCVRHCNQTIFSYDILPQCPLCTKSLGENLDSIPITLPCPFVRASQYPCSIVLRPSVGDFLSSFQNQTNLHIGLTSSNGTIVEFDANGLTKIPPKSNTPTDDWGQCLVIARVPEPWYDRWDEVLEMISCDPTWKKEMYQEDTHNCYAFVLSFLSALEYGEFYNFCHDKLSFSKQIIASKTQSAAEYITIHRKLQTRNYFIEEQG</sequence>
<name>A0A182W9S2_9DIPT</name>
<evidence type="ECO:0000259" key="2">
    <source>
        <dbReference type="Pfam" id="PF22795"/>
    </source>
</evidence>
<dbReference type="PANTHER" id="PTHR33963">
    <property type="entry name" value="MKRN2 OPPOSITE STRAND PROTEIN"/>
    <property type="match status" value="1"/>
</dbReference>
<dbReference type="Proteomes" id="UP000075920">
    <property type="component" value="Unassembled WGS sequence"/>
</dbReference>
<dbReference type="EnsemblMetazoa" id="AMIN007100-RA">
    <property type="protein sequence ID" value="AMIN007100-PA"/>
    <property type="gene ID" value="AMIN007100"/>
</dbReference>
<protein>
    <recommendedName>
        <fullName evidence="5">MKRN2 opposite strand protein</fullName>
    </recommendedName>
</protein>
<dbReference type="InterPro" id="IPR053921">
    <property type="entry name" value="MKRN2OS-like_C"/>
</dbReference>
<dbReference type="InterPro" id="IPR032016">
    <property type="entry name" value="MKRN2OS-like"/>
</dbReference>
<dbReference type="Pfam" id="PF16044">
    <property type="entry name" value="DUF4796_C"/>
    <property type="match status" value="1"/>
</dbReference>
<evidence type="ECO:0000259" key="1">
    <source>
        <dbReference type="Pfam" id="PF16044"/>
    </source>
</evidence>
<dbReference type="AlphaFoldDB" id="A0A182W9S2"/>
<reference evidence="4" key="1">
    <citation type="submission" date="2013-03" db="EMBL/GenBank/DDBJ databases">
        <title>The Genome Sequence of Anopheles minimus MINIMUS1.</title>
        <authorList>
            <consortium name="The Broad Institute Genomics Platform"/>
            <person name="Neafsey D.E."/>
            <person name="Walton C."/>
            <person name="Walker B."/>
            <person name="Young S.K."/>
            <person name="Zeng Q."/>
            <person name="Gargeya S."/>
            <person name="Fitzgerald M."/>
            <person name="Haas B."/>
            <person name="Abouelleil A."/>
            <person name="Allen A.W."/>
            <person name="Alvarado L."/>
            <person name="Arachchi H.M."/>
            <person name="Berlin A.M."/>
            <person name="Chapman S.B."/>
            <person name="Gainer-Dewar J."/>
            <person name="Goldberg J."/>
            <person name="Griggs A."/>
            <person name="Gujja S."/>
            <person name="Hansen M."/>
            <person name="Howarth C."/>
            <person name="Imamovic A."/>
            <person name="Ireland A."/>
            <person name="Larimer J."/>
            <person name="McCowan C."/>
            <person name="Murphy C."/>
            <person name="Pearson M."/>
            <person name="Poon T.W."/>
            <person name="Priest M."/>
            <person name="Roberts A."/>
            <person name="Saif S."/>
            <person name="Shea T."/>
            <person name="Sisk P."/>
            <person name="Sykes S."/>
            <person name="Wortman J."/>
            <person name="Nusbaum C."/>
            <person name="Birren B."/>
        </authorList>
    </citation>
    <scope>NUCLEOTIDE SEQUENCE [LARGE SCALE GENOMIC DNA]</scope>
    <source>
        <strain evidence="4">MINIMUS1</strain>
    </source>
</reference>
<evidence type="ECO:0000313" key="3">
    <source>
        <dbReference type="EnsemblMetazoa" id="AMIN007100-PA"/>
    </source>
</evidence>
<feature type="domain" description="MKRN2 opposite strand protein-like C-terminal" evidence="1">
    <location>
        <begin position="41"/>
        <end position="200"/>
    </location>
</feature>
<feature type="domain" description="MKRN2 opposite strand protein-like N-terminal" evidence="2">
    <location>
        <begin position="6"/>
        <end position="33"/>
    </location>
</feature>
<dbReference type="PANTHER" id="PTHR33963:SF2">
    <property type="entry name" value="MKRN2 OPPOSITE STRAND PROTEIN"/>
    <property type="match status" value="1"/>
</dbReference>
<dbReference type="VEuPathDB" id="VectorBase:AMIN007100"/>
<accession>A0A182W9S2</accession>
<dbReference type="InterPro" id="IPR053922">
    <property type="entry name" value="MKRN2OS-like_N"/>
</dbReference>
<organism evidence="3 4">
    <name type="scientific">Anopheles minimus</name>
    <dbReference type="NCBI Taxonomy" id="112268"/>
    <lineage>
        <taxon>Eukaryota</taxon>
        <taxon>Metazoa</taxon>
        <taxon>Ecdysozoa</taxon>
        <taxon>Arthropoda</taxon>
        <taxon>Hexapoda</taxon>
        <taxon>Insecta</taxon>
        <taxon>Pterygota</taxon>
        <taxon>Neoptera</taxon>
        <taxon>Endopterygota</taxon>
        <taxon>Diptera</taxon>
        <taxon>Nematocera</taxon>
        <taxon>Culicoidea</taxon>
        <taxon>Culicidae</taxon>
        <taxon>Anophelinae</taxon>
        <taxon>Anopheles</taxon>
    </lineage>
</organism>
<proteinExistence type="predicted"/>
<evidence type="ECO:0008006" key="5">
    <source>
        <dbReference type="Google" id="ProtNLM"/>
    </source>
</evidence>
<reference evidence="3" key="2">
    <citation type="submission" date="2020-05" db="UniProtKB">
        <authorList>
            <consortium name="EnsemblMetazoa"/>
        </authorList>
    </citation>
    <scope>IDENTIFICATION</scope>
    <source>
        <strain evidence="3">MINIMUS1</strain>
    </source>
</reference>
<evidence type="ECO:0000313" key="4">
    <source>
        <dbReference type="Proteomes" id="UP000075920"/>
    </source>
</evidence>
<dbReference type="Pfam" id="PF22795">
    <property type="entry name" value="DUF4796_N"/>
    <property type="match status" value="1"/>
</dbReference>
<keyword evidence="4" id="KW-1185">Reference proteome</keyword>